<proteinExistence type="predicted"/>
<dbReference type="KEGG" id="pfla:Pflav_047100"/>
<dbReference type="Gene3D" id="1.10.10.60">
    <property type="entry name" value="Homeodomain-like"/>
    <property type="match status" value="1"/>
</dbReference>
<dbReference type="PANTHER" id="PTHR47506">
    <property type="entry name" value="TRANSCRIPTIONAL REGULATORY PROTEIN"/>
    <property type="match status" value="1"/>
</dbReference>
<dbReference type="InterPro" id="IPR001647">
    <property type="entry name" value="HTH_TetR"/>
</dbReference>
<evidence type="ECO:0000256" key="2">
    <source>
        <dbReference type="ARBA" id="ARBA00023125"/>
    </source>
</evidence>
<dbReference type="EMBL" id="AP022870">
    <property type="protein sequence ID" value="BCB78300.1"/>
    <property type="molecule type" value="Genomic_DNA"/>
</dbReference>
<dbReference type="GO" id="GO:0003677">
    <property type="term" value="F:DNA binding"/>
    <property type="evidence" value="ECO:0007669"/>
    <property type="project" value="UniProtKB-UniRule"/>
</dbReference>
<reference evidence="6 7" key="1">
    <citation type="submission" date="2020-03" db="EMBL/GenBank/DDBJ databases">
        <title>Whole genome shotgun sequence of Phytohabitans flavus NBRC 107702.</title>
        <authorList>
            <person name="Komaki H."/>
            <person name="Tamura T."/>
        </authorList>
    </citation>
    <scope>NUCLEOTIDE SEQUENCE [LARGE SCALE GENOMIC DNA]</scope>
    <source>
        <strain evidence="6 7">NBRC 107702</strain>
    </source>
</reference>
<reference evidence="6 7" key="2">
    <citation type="submission" date="2020-03" db="EMBL/GenBank/DDBJ databases">
        <authorList>
            <person name="Ichikawa N."/>
            <person name="Kimura A."/>
            <person name="Kitahashi Y."/>
            <person name="Uohara A."/>
        </authorList>
    </citation>
    <scope>NUCLEOTIDE SEQUENCE [LARGE SCALE GENOMIC DNA]</scope>
    <source>
        <strain evidence="6 7">NBRC 107702</strain>
    </source>
</reference>
<dbReference type="PROSITE" id="PS50977">
    <property type="entry name" value="HTH_TETR_2"/>
    <property type="match status" value="1"/>
</dbReference>
<dbReference type="InterPro" id="IPR023772">
    <property type="entry name" value="DNA-bd_HTH_TetR-type_CS"/>
</dbReference>
<keyword evidence="7" id="KW-1185">Reference proteome</keyword>
<evidence type="ECO:0000313" key="7">
    <source>
        <dbReference type="Proteomes" id="UP000502508"/>
    </source>
</evidence>
<feature type="DNA-binding region" description="H-T-H motif" evidence="4">
    <location>
        <begin position="37"/>
        <end position="56"/>
    </location>
</feature>
<dbReference type="RefSeq" id="WP_173037879.1">
    <property type="nucleotide sequence ID" value="NZ_AP022870.1"/>
</dbReference>
<gene>
    <name evidence="6" type="ORF">Pflav_047100</name>
</gene>
<sequence length="202" mass="21553">MDSTRQAKMGRPRGFDADEALDRALLVFWERGYDGASLTDLTDAMGISRTSMYAAFGDKEALFKAALERYSQGPAAYGAQALEEPTAREVASAFLHGSVRTTTQPGRPAGCLQVQGALAASTSGRPARDAATQWRNDAYSRLRDRFQRAQDEGDLPPDADAGLLARYVMAMGNGIAVQAAGGAGSDELHRVADAALQNWPPT</sequence>
<dbReference type="InterPro" id="IPR011075">
    <property type="entry name" value="TetR_C"/>
</dbReference>
<dbReference type="InterPro" id="IPR036271">
    <property type="entry name" value="Tet_transcr_reg_TetR-rel_C_sf"/>
</dbReference>
<name>A0A6F8XWW2_9ACTN</name>
<keyword evidence="2 4" id="KW-0238">DNA-binding</keyword>
<dbReference type="AlphaFoldDB" id="A0A6F8XWW2"/>
<dbReference type="SUPFAM" id="SSF48498">
    <property type="entry name" value="Tetracyclin repressor-like, C-terminal domain"/>
    <property type="match status" value="1"/>
</dbReference>
<dbReference type="Gene3D" id="1.10.357.10">
    <property type="entry name" value="Tetracycline Repressor, domain 2"/>
    <property type="match status" value="1"/>
</dbReference>
<organism evidence="6 7">
    <name type="scientific">Phytohabitans flavus</name>
    <dbReference type="NCBI Taxonomy" id="1076124"/>
    <lineage>
        <taxon>Bacteria</taxon>
        <taxon>Bacillati</taxon>
        <taxon>Actinomycetota</taxon>
        <taxon>Actinomycetes</taxon>
        <taxon>Micromonosporales</taxon>
        <taxon>Micromonosporaceae</taxon>
    </lineage>
</organism>
<keyword evidence="1" id="KW-0805">Transcription regulation</keyword>
<accession>A0A6F8XWW2</accession>
<dbReference type="Proteomes" id="UP000502508">
    <property type="component" value="Chromosome"/>
</dbReference>
<dbReference type="Pfam" id="PF16925">
    <property type="entry name" value="TetR_C_13"/>
    <property type="match status" value="1"/>
</dbReference>
<feature type="domain" description="HTH tetR-type" evidence="5">
    <location>
        <begin position="14"/>
        <end position="74"/>
    </location>
</feature>
<dbReference type="PROSITE" id="PS01081">
    <property type="entry name" value="HTH_TETR_1"/>
    <property type="match status" value="1"/>
</dbReference>
<dbReference type="SUPFAM" id="SSF46689">
    <property type="entry name" value="Homeodomain-like"/>
    <property type="match status" value="1"/>
</dbReference>
<dbReference type="InterPro" id="IPR009057">
    <property type="entry name" value="Homeodomain-like_sf"/>
</dbReference>
<evidence type="ECO:0000256" key="3">
    <source>
        <dbReference type="ARBA" id="ARBA00023163"/>
    </source>
</evidence>
<dbReference type="PANTHER" id="PTHR47506:SF1">
    <property type="entry name" value="HTH-TYPE TRANSCRIPTIONAL REGULATOR YJDC"/>
    <property type="match status" value="1"/>
</dbReference>
<evidence type="ECO:0000313" key="6">
    <source>
        <dbReference type="EMBL" id="BCB78300.1"/>
    </source>
</evidence>
<dbReference type="Pfam" id="PF00440">
    <property type="entry name" value="TetR_N"/>
    <property type="match status" value="1"/>
</dbReference>
<evidence type="ECO:0000256" key="4">
    <source>
        <dbReference type="PROSITE-ProRule" id="PRU00335"/>
    </source>
</evidence>
<protein>
    <submittedName>
        <fullName evidence="6">TetR family transcriptional regulator</fullName>
    </submittedName>
</protein>
<evidence type="ECO:0000256" key="1">
    <source>
        <dbReference type="ARBA" id="ARBA00023015"/>
    </source>
</evidence>
<keyword evidence="3" id="KW-0804">Transcription</keyword>
<evidence type="ECO:0000259" key="5">
    <source>
        <dbReference type="PROSITE" id="PS50977"/>
    </source>
</evidence>